<dbReference type="InterPro" id="IPR004099">
    <property type="entry name" value="Pyr_nucl-diS_OxRdtase_dimer"/>
</dbReference>
<dbReference type="Proteomes" id="UP000664601">
    <property type="component" value="Unassembled WGS sequence"/>
</dbReference>
<dbReference type="SUPFAM" id="SSF55424">
    <property type="entry name" value="FAD/NAD-linked reductases, dimerisation (C-terminal) domain"/>
    <property type="match status" value="1"/>
</dbReference>
<evidence type="ECO:0000313" key="8">
    <source>
        <dbReference type="EMBL" id="MBO1307598.1"/>
    </source>
</evidence>
<dbReference type="PRINTS" id="PR00368">
    <property type="entry name" value="FADPNR"/>
</dbReference>
<feature type="domain" description="Pyridine nucleotide-disulphide oxidoreductase dimerisation" evidence="6">
    <location>
        <begin position="333"/>
        <end position="423"/>
    </location>
</feature>
<dbReference type="InterPro" id="IPR016156">
    <property type="entry name" value="FAD/NAD-linked_Rdtase_dimer_sf"/>
</dbReference>
<evidence type="ECO:0000256" key="2">
    <source>
        <dbReference type="ARBA" id="ARBA00009130"/>
    </source>
</evidence>
<keyword evidence="3" id="KW-0285">Flavoprotein</keyword>
<comment type="caution">
    <text evidence="8">The sequence shown here is derived from an EMBL/GenBank/DDBJ whole genome shotgun (WGS) entry which is preliminary data.</text>
</comment>
<evidence type="ECO:0000259" key="7">
    <source>
        <dbReference type="Pfam" id="PF07992"/>
    </source>
</evidence>
<evidence type="ECO:0000313" key="9">
    <source>
        <dbReference type="Proteomes" id="UP000664601"/>
    </source>
</evidence>
<dbReference type="PANTHER" id="PTHR43429">
    <property type="entry name" value="PYRIDINE NUCLEOTIDE-DISULFIDE OXIDOREDUCTASE DOMAIN-CONTAINING"/>
    <property type="match status" value="1"/>
</dbReference>
<proteinExistence type="inferred from homology"/>
<protein>
    <submittedName>
        <fullName evidence="8">NAD(P)/FAD-dependent oxidoreductase</fullName>
    </submittedName>
</protein>
<reference evidence="8 9" key="1">
    <citation type="submission" date="2021-03" db="EMBL/GenBank/DDBJ databases">
        <title>Enterococcal diversity collection.</title>
        <authorList>
            <person name="Gilmore M.S."/>
            <person name="Schwartzman J."/>
            <person name="Van Tyne D."/>
            <person name="Martin M."/>
            <person name="Earl A.M."/>
            <person name="Manson A.L."/>
            <person name="Straub T."/>
            <person name="Salamzade R."/>
            <person name="Saavedra J."/>
            <person name="Lebreton F."/>
            <person name="Prichula J."/>
            <person name="Schaufler K."/>
            <person name="Gaca A."/>
            <person name="Sgardioli B."/>
            <person name="Wagenaar J."/>
            <person name="Strong T."/>
        </authorList>
    </citation>
    <scope>NUCLEOTIDE SEQUENCE [LARGE SCALE GENOMIC DNA]</scope>
    <source>
        <strain evidence="8 9">669A</strain>
    </source>
</reference>
<evidence type="ECO:0000256" key="4">
    <source>
        <dbReference type="ARBA" id="ARBA00022827"/>
    </source>
</evidence>
<keyword evidence="5" id="KW-0558">Oxidation</keyword>
<evidence type="ECO:0000256" key="5">
    <source>
        <dbReference type="ARBA" id="ARBA00023097"/>
    </source>
</evidence>
<evidence type="ECO:0000256" key="1">
    <source>
        <dbReference type="ARBA" id="ARBA00001974"/>
    </source>
</evidence>
<dbReference type="Gene3D" id="3.50.50.60">
    <property type="entry name" value="FAD/NAD(P)-binding domain"/>
    <property type="match status" value="2"/>
</dbReference>
<keyword evidence="9" id="KW-1185">Reference proteome</keyword>
<accession>A0ABS3LD88</accession>
<gene>
    <name evidence="8" type="ORF">JZO70_15590</name>
</gene>
<feature type="domain" description="FAD/NAD(P)-binding" evidence="7">
    <location>
        <begin position="2"/>
        <end position="299"/>
    </location>
</feature>
<evidence type="ECO:0000256" key="3">
    <source>
        <dbReference type="ARBA" id="ARBA00022630"/>
    </source>
</evidence>
<dbReference type="Pfam" id="PF02852">
    <property type="entry name" value="Pyr_redox_dim"/>
    <property type="match status" value="1"/>
</dbReference>
<dbReference type="RefSeq" id="WP_207674591.1">
    <property type="nucleotide sequence ID" value="NZ_JAFREM010000025.1"/>
</dbReference>
<dbReference type="PRINTS" id="PR00411">
    <property type="entry name" value="PNDRDTASEI"/>
</dbReference>
<dbReference type="InterPro" id="IPR050260">
    <property type="entry name" value="FAD-bd_OxRdtase"/>
</dbReference>
<comment type="cofactor">
    <cofactor evidence="1">
        <name>FAD</name>
        <dbReference type="ChEBI" id="CHEBI:57692"/>
    </cofactor>
</comment>
<name>A0ABS3LD88_9ENTE</name>
<dbReference type="EMBL" id="JAFREM010000025">
    <property type="protein sequence ID" value="MBO1307598.1"/>
    <property type="molecule type" value="Genomic_DNA"/>
</dbReference>
<sequence length="438" mass="48478">MMKIVIIGGSFAGIQAAIASREYYPTAEIVLLEKQPQIGYIPGSLALLLQGKMTELDQLNWVTAEELIEKYQIDVQCNQQVEALEEENQLRLNTNEIVSFDRLIIATGSGQFSRYDAMNSQEPKSRVLRFKTRSEAQLLLDQLPQADKIAIIGAGQVGLEVAEGLASTGREVHLFESNSQLLFRYLDREMTEPLTEAIQEAGVALYLNCFVQELVESGEAVTLTTADSQEAFDLVLIATSTRPDNSLWENALMLNDDGTILVDRWMQTSRTNVFAVGDAIQVTFRPTGELMYISLVNNALRTAKIAAANLAGPKLADQGTLRTVGNHLFGYYLGSTGLTESEGIFYPSKITSQVQELPVSLLSAEKQRIKLIFDDESRQLLGAQMVSAAPVLEVINRLAEAVRLKQTREMLSQGEAYFHPALNLPEPLFARGEQCHED</sequence>
<dbReference type="Gene3D" id="3.30.390.30">
    <property type="match status" value="1"/>
</dbReference>
<comment type="similarity">
    <text evidence="2">Belongs to the class-III pyridine nucleotide-disulfide oxidoreductase family.</text>
</comment>
<dbReference type="Pfam" id="PF07992">
    <property type="entry name" value="Pyr_redox_2"/>
    <property type="match status" value="1"/>
</dbReference>
<organism evidence="8 9">
    <name type="scientific">Candidatus Enterococcus moelleringii</name>
    <dbReference type="NCBI Taxonomy" id="2815325"/>
    <lineage>
        <taxon>Bacteria</taxon>
        <taxon>Bacillati</taxon>
        <taxon>Bacillota</taxon>
        <taxon>Bacilli</taxon>
        <taxon>Lactobacillales</taxon>
        <taxon>Enterococcaceae</taxon>
        <taxon>Enterococcus</taxon>
    </lineage>
</organism>
<dbReference type="SUPFAM" id="SSF51905">
    <property type="entry name" value="FAD/NAD(P)-binding domain"/>
    <property type="match status" value="1"/>
</dbReference>
<evidence type="ECO:0000259" key="6">
    <source>
        <dbReference type="Pfam" id="PF02852"/>
    </source>
</evidence>
<dbReference type="InterPro" id="IPR023753">
    <property type="entry name" value="FAD/NAD-binding_dom"/>
</dbReference>
<keyword evidence="4" id="KW-0274">FAD</keyword>
<dbReference type="InterPro" id="IPR036188">
    <property type="entry name" value="FAD/NAD-bd_sf"/>
</dbReference>